<accession>A0A1V9XRD5</accession>
<dbReference type="InterPro" id="IPR000557">
    <property type="entry name" value="Calponin_repeat"/>
</dbReference>
<comment type="similarity">
    <text evidence="1">Belongs to the calponin family.</text>
</comment>
<dbReference type="PANTHER" id="PTHR47385">
    <property type="entry name" value="CALPONIN"/>
    <property type="match status" value="1"/>
</dbReference>
<reference evidence="2 3" key="1">
    <citation type="journal article" date="2017" name="Gigascience">
        <title>Draft genome of the honey bee ectoparasitic mite, Tropilaelaps mercedesae, is shaped by the parasitic life history.</title>
        <authorList>
            <person name="Dong X."/>
            <person name="Armstrong S.D."/>
            <person name="Xia D."/>
            <person name="Makepeace B.L."/>
            <person name="Darby A.C."/>
            <person name="Kadowaki T."/>
        </authorList>
    </citation>
    <scope>NUCLEOTIDE SEQUENCE [LARGE SCALE GENOMIC DNA]</scope>
    <source>
        <strain evidence="2">Wuxi-XJTLU</strain>
    </source>
</reference>
<dbReference type="PRINTS" id="PR00888">
    <property type="entry name" value="SM22CALPONIN"/>
</dbReference>
<evidence type="ECO:0000313" key="2">
    <source>
        <dbReference type="EMBL" id="OQR76054.1"/>
    </source>
</evidence>
<dbReference type="AlphaFoldDB" id="A0A1V9XRD5"/>
<dbReference type="GO" id="GO:0007015">
    <property type="term" value="P:actin filament organization"/>
    <property type="evidence" value="ECO:0007669"/>
    <property type="project" value="TreeGrafter"/>
</dbReference>
<evidence type="ECO:0000256" key="1">
    <source>
        <dbReference type="ARBA" id="ARBA00009631"/>
    </source>
</evidence>
<dbReference type="InterPro" id="IPR003096">
    <property type="entry name" value="SM22_calponin"/>
</dbReference>
<dbReference type="InParanoid" id="A0A1V9XRD5"/>
<dbReference type="Pfam" id="PF00402">
    <property type="entry name" value="Calponin"/>
    <property type="match status" value="1"/>
</dbReference>
<evidence type="ECO:0000313" key="3">
    <source>
        <dbReference type="Proteomes" id="UP000192247"/>
    </source>
</evidence>
<dbReference type="OrthoDB" id="21595at2759"/>
<dbReference type="Proteomes" id="UP000192247">
    <property type="component" value="Unassembled WGS sequence"/>
</dbReference>
<dbReference type="GO" id="GO:0051015">
    <property type="term" value="F:actin filament binding"/>
    <property type="evidence" value="ECO:0007669"/>
    <property type="project" value="TreeGrafter"/>
</dbReference>
<comment type="caution">
    <text evidence="2">The sequence shown here is derived from an EMBL/GenBank/DDBJ whole genome shotgun (WGS) entry which is preliminary data.</text>
</comment>
<organism evidence="2 3">
    <name type="scientific">Tropilaelaps mercedesae</name>
    <dbReference type="NCBI Taxonomy" id="418985"/>
    <lineage>
        <taxon>Eukaryota</taxon>
        <taxon>Metazoa</taxon>
        <taxon>Ecdysozoa</taxon>
        <taxon>Arthropoda</taxon>
        <taxon>Chelicerata</taxon>
        <taxon>Arachnida</taxon>
        <taxon>Acari</taxon>
        <taxon>Parasitiformes</taxon>
        <taxon>Mesostigmata</taxon>
        <taxon>Gamasina</taxon>
        <taxon>Dermanyssoidea</taxon>
        <taxon>Laelapidae</taxon>
        <taxon>Tropilaelaps</taxon>
    </lineage>
</organism>
<proteinExistence type="inferred from homology"/>
<name>A0A1V9XRD5_9ACAR</name>
<dbReference type="PROSITE" id="PS01052">
    <property type="entry name" value="CALPONIN_1"/>
    <property type="match status" value="1"/>
</dbReference>
<dbReference type="InterPro" id="IPR050606">
    <property type="entry name" value="Calponin-like"/>
</dbReference>
<keyword evidence="3" id="KW-1185">Reference proteome</keyword>
<gene>
    <name evidence="2" type="ORF">BIW11_03160</name>
</gene>
<dbReference type="EMBL" id="MNPL01005379">
    <property type="protein sequence ID" value="OQR76054.1"/>
    <property type="molecule type" value="Genomic_DNA"/>
</dbReference>
<dbReference type="PANTHER" id="PTHR47385:SF24">
    <property type="entry name" value="MUSCLE-SPECIFIC PROTEIN 20"/>
    <property type="match status" value="1"/>
</dbReference>
<protein>
    <submittedName>
        <fullName evidence="2">Calponin-like</fullName>
    </submittedName>
</protein>
<sequence>CYLHPEYTGPCLGPKPAEKQVRQFTDEQLRSSQGIINLQYGTNRGATQSGQNFGLTRHM</sequence>
<feature type="non-terminal residue" evidence="2">
    <location>
        <position position="1"/>
    </location>
</feature>
<dbReference type="PROSITE" id="PS51122">
    <property type="entry name" value="CALPONIN_2"/>
    <property type="match status" value="1"/>
</dbReference>
<dbReference type="GO" id="GO:0015629">
    <property type="term" value="C:actin cytoskeleton"/>
    <property type="evidence" value="ECO:0007669"/>
    <property type="project" value="TreeGrafter"/>
</dbReference>
<dbReference type="STRING" id="418985.A0A1V9XRD5"/>